<gene>
    <name evidence="1" type="ORF">CDD80_3982</name>
</gene>
<evidence type="ECO:0000313" key="2">
    <source>
        <dbReference type="Proteomes" id="UP000226431"/>
    </source>
</evidence>
<dbReference type="STRING" id="2004952.A0A2C5XI39"/>
<dbReference type="SUPFAM" id="SSF82199">
    <property type="entry name" value="SET domain"/>
    <property type="match status" value="1"/>
</dbReference>
<comment type="caution">
    <text evidence="1">The sequence shown here is derived from an EMBL/GenBank/DDBJ whole genome shotgun (WGS) entry which is preliminary data.</text>
</comment>
<accession>A0A2C5XI39</accession>
<sequence length="465" mass="51719">MTSDSPDSRIQALVAWAVSNGARIHPSLQVHRSSTTGLSLRVRPQACRGPNPSEPLLRVPTRLTLSYRDALLPEASFPGALLAGAPPHVVGRLFLVWQFLRGRDSFWAPYVAALPQPGEEEAWALPPFWGGVEAELLEGTNVEVGADKIRTEVATELDLVRRLLGEDPSSRVASSLAEALTSSPTLYHWAYCIFSSRSFRPCLVLSAQDDVLAGRGASLDDFSVLFPLFDIANHAMTASVEWRLDEPRGFCDLVVDDVFSPGAQIFNNYGLKTNAELLLGYGFMLPVSDELHNDYAHVRKRAAADEYLISLRPLAHASSLLVRSRRQQLGIEPADDVLGAFRHVQPDMVWDMFCALVPDDHRRRLLLPTPPGLTGDDAERHRRRSFLTGRVTTECRPHLEQTVALIQHKVLQELERLDETDVDVVGGDARLLTRNQRLALDYRARCRQVLENTLEAISLDGDDEE</sequence>
<dbReference type="PANTHER" id="PTHR13271:SF146">
    <property type="entry name" value="SET DOMAIN-CONTAINING PROTEIN"/>
    <property type="match status" value="1"/>
</dbReference>
<keyword evidence="2" id="KW-1185">Reference proteome</keyword>
<evidence type="ECO:0000313" key="1">
    <source>
        <dbReference type="EMBL" id="PHH73209.1"/>
    </source>
</evidence>
<reference evidence="1 2" key="1">
    <citation type="submission" date="2017-06" db="EMBL/GenBank/DDBJ databases">
        <title>Ant-infecting Ophiocordyceps genomes reveal a high diversity of potential behavioral manipulation genes and a possible major role for enterotoxins.</title>
        <authorList>
            <person name="De Bekker C."/>
            <person name="Evans H.C."/>
            <person name="Brachmann A."/>
            <person name="Hughes D.P."/>
        </authorList>
    </citation>
    <scope>NUCLEOTIDE SEQUENCE [LARGE SCALE GENOMIC DNA]</scope>
    <source>
        <strain evidence="1 2">Map16</strain>
    </source>
</reference>
<dbReference type="EMBL" id="NJES01000360">
    <property type="protein sequence ID" value="PHH73209.1"/>
    <property type="molecule type" value="Genomic_DNA"/>
</dbReference>
<evidence type="ECO:0008006" key="3">
    <source>
        <dbReference type="Google" id="ProtNLM"/>
    </source>
</evidence>
<dbReference type="Proteomes" id="UP000226431">
    <property type="component" value="Unassembled WGS sequence"/>
</dbReference>
<dbReference type="AlphaFoldDB" id="A0A2C5XI39"/>
<proteinExistence type="predicted"/>
<organism evidence="1 2">
    <name type="scientific">Ophiocordyceps camponoti-rufipedis</name>
    <dbReference type="NCBI Taxonomy" id="2004952"/>
    <lineage>
        <taxon>Eukaryota</taxon>
        <taxon>Fungi</taxon>
        <taxon>Dikarya</taxon>
        <taxon>Ascomycota</taxon>
        <taxon>Pezizomycotina</taxon>
        <taxon>Sordariomycetes</taxon>
        <taxon>Hypocreomycetidae</taxon>
        <taxon>Hypocreales</taxon>
        <taxon>Ophiocordycipitaceae</taxon>
        <taxon>Ophiocordyceps</taxon>
    </lineage>
</organism>
<dbReference type="OrthoDB" id="42889at2759"/>
<dbReference type="InterPro" id="IPR046341">
    <property type="entry name" value="SET_dom_sf"/>
</dbReference>
<dbReference type="GO" id="GO:0016279">
    <property type="term" value="F:protein-lysine N-methyltransferase activity"/>
    <property type="evidence" value="ECO:0007669"/>
    <property type="project" value="TreeGrafter"/>
</dbReference>
<protein>
    <recommendedName>
        <fullName evidence="3">SET domain-containing protein</fullName>
    </recommendedName>
</protein>
<dbReference type="GO" id="GO:0005634">
    <property type="term" value="C:nucleus"/>
    <property type="evidence" value="ECO:0007669"/>
    <property type="project" value="TreeGrafter"/>
</dbReference>
<dbReference type="PANTHER" id="PTHR13271">
    <property type="entry name" value="UNCHARACTERIZED PUTATIVE METHYLTRANSFERASE"/>
    <property type="match status" value="1"/>
</dbReference>
<dbReference type="Gene3D" id="3.90.1410.10">
    <property type="entry name" value="set domain protein methyltransferase, domain 1"/>
    <property type="match status" value="1"/>
</dbReference>
<dbReference type="InterPro" id="IPR050600">
    <property type="entry name" value="SETD3_SETD6_MTase"/>
</dbReference>
<name>A0A2C5XI39_9HYPO</name>